<dbReference type="Proteomes" id="UP000536262">
    <property type="component" value="Unassembled WGS sequence"/>
</dbReference>
<gene>
    <name evidence="1" type="ORF">GGR00_003538</name>
</gene>
<keyword evidence="2" id="KW-1185">Reference proteome</keyword>
<proteinExistence type="predicted"/>
<dbReference type="EMBL" id="JACHOU010000009">
    <property type="protein sequence ID" value="MBB6355733.1"/>
    <property type="molecule type" value="Genomic_DNA"/>
</dbReference>
<dbReference type="RefSeq" id="WP_184700141.1">
    <property type="nucleotide sequence ID" value="NZ_BAABEG010000005.1"/>
</dbReference>
<organism evidence="1 2">
    <name type="scientific">Aminobacter aganoensis</name>
    <dbReference type="NCBI Taxonomy" id="83264"/>
    <lineage>
        <taxon>Bacteria</taxon>
        <taxon>Pseudomonadati</taxon>
        <taxon>Pseudomonadota</taxon>
        <taxon>Alphaproteobacteria</taxon>
        <taxon>Hyphomicrobiales</taxon>
        <taxon>Phyllobacteriaceae</taxon>
        <taxon>Aminobacter</taxon>
    </lineage>
</organism>
<evidence type="ECO:0000313" key="1">
    <source>
        <dbReference type="EMBL" id="MBB6355733.1"/>
    </source>
</evidence>
<name>A0A7X0FA59_9HYPH</name>
<comment type="caution">
    <text evidence="1">The sequence shown here is derived from an EMBL/GenBank/DDBJ whole genome shotgun (WGS) entry which is preliminary data.</text>
</comment>
<protein>
    <submittedName>
        <fullName evidence="1">Uncharacterized protein</fullName>
    </submittedName>
</protein>
<evidence type="ECO:0000313" key="2">
    <source>
        <dbReference type="Proteomes" id="UP000536262"/>
    </source>
</evidence>
<sequence>MLPHSSTATTDRLACEAGILAPWRRAALLRNKTVILDTLAAARIARADIEFEDLPFGCYIHSANAYGDAGRFILPALQLRYAEPGRRLRFRHRKLHLIAALSRMLDDLLGDAWNSALDAEGILNIDVQGRVFLLSGHSKDVDRQAFRRLY</sequence>
<accession>A0A7X0FA59</accession>
<reference evidence="1 2" key="1">
    <citation type="submission" date="2020-08" db="EMBL/GenBank/DDBJ databases">
        <title>Genomic Encyclopedia of Type Strains, Phase IV (KMG-IV): sequencing the most valuable type-strain genomes for metagenomic binning, comparative biology and taxonomic classification.</title>
        <authorList>
            <person name="Goeker M."/>
        </authorList>
    </citation>
    <scope>NUCLEOTIDE SEQUENCE [LARGE SCALE GENOMIC DNA]</scope>
    <source>
        <strain evidence="1 2">DSM 7051</strain>
    </source>
</reference>
<dbReference type="AlphaFoldDB" id="A0A7X0FA59"/>